<accession>A0ABX8A725</accession>
<feature type="transmembrane region" description="Helical" evidence="1">
    <location>
        <begin position="157"/>
        <end position="176"/>
    </location>
</feature>
<feature type="transmembrane region" description="Helical" evidence="1">
    <location>
        <begin position="102"/>
        <end position="121"/>
    </location>
</feature>
<keyword evidence="1" id="KW-0812">Transmembrane</keyword>
<keyword evidence="3" id="KW-1185">Reference proteome</keyword>
<gene>
    <name evidence="2" type="ORF">RPMA_12280</name>
</gene>
<dbReference type="Proteomes" id="UP000682843">
    <property type="component" value="Chromosome"/>
</dbReference>
<protein>
    <submittedName>
        <fullName evidence="2">Uncharacterized protein</fullName>
    </submittedName>
</protein>
<reference evidence="2 3" key="1">
    <citation type="submission" date="2019-02" db="EMBL/GenBank/DDBJ databases">
        <title>Emended description of the genus Rhodopseudomonas and description of Rhodopseudomonas albus sp. nov., a non-phototrophic, heavy-metal-tolerant bacterium isolated from garden soil.</title>
        <authorList>
            <person name="Bao Z."/>
            <person name="Cao W.W."/>
            <person name="Sato Y."/>
            <person name="Nishizawa T."/>
            <person name="Zhao J."/>
            <person name="Guo Y."/>
            <person name="Ohta H."/>
        </authorList>
    </citation>
    <scope>NUCLEOTIDE SEQUENCE [LARGE SCALE GENOMIC DNA]</scope>
    <source>
        <strain evidence="2 3">SK50-23</strain>
    </source>
</reference>
<proteinExistence type="predicted"/>
<dbReference type="EMBL" id="CP036498">
    <property type="protein sequence ID" value="QUS39524.1"/>
    <property type="molecule type" value="Genomic_DNA"/>
</dbReference>
<feature type="transmembrane region" description="Helical" evidence="1">
    <location>
        <begin position="127"/>
        <end position="145"/>
    </location>
</feature>
<organism evidence="2 3">
    <name type="scientific">Tardiphaga alba</name>
    <dbReference type="NCBI Taxonomy" id="340268"/>
    <lineage>
        <taxon>Bacteria</taxon>
        <taxon>Pseudomonadati</taxon>
        <taxon>Pseudomonadota</taxon>
        <taxon>Alphaproteobacteria</taxon>
        <taxon>Hyphomicrobiales</taxon>
        <taxon>Nitrobacteraceae</taxon>
        <taxon>Tardiphaga</taxon>
    </lineage>
</organism>
<evidence type="ECO:0000256" key="1">
    <source>
        <dbReference type="SAM" id="Phobius"/>
    </source>
</evidence>
<name>A0ABX8A725_9BRAD</name>
<evidence type="ECO:0000313" key="2">
    <source>
        <dbReference type="EMBL" id="QUS39524.1"/>
    </source>
</evidence>
<evidence type="ECO:0000313" key="3">
    <source>
        <dbReference type="Proteomes" id="UP000682843"/>
    </source>
</evidence>
<feature type="transmembrane region" description="Helical" evidence="1">
    <location>
        <begin position="12"/>
        <end position="31"/>
    </location>
</feature>
<keyword evidence="1" id="KW-0472">Membrane</keyword>
<sequence>MADLLDRAPKALAALTTFTLVTTVVHDWGWFSVIGSEFQSLQTPYDYLAHALAWLPLNLLGLVGMIVLSRALNRLLSATHDEWNNGFGDHQNKAARKHLKRISIYILLLCSISFLVCLTIPSDRPDLIIVTLSILWLALFCRLYLSIESLRKLSRLAVITIMALPLLGALLFTSGLSDARQILHRTNAVYHLFLKDGRSQTINLLRNLDKGALIHDPTRSRVILIRWDQIDRLERFVSTKREETLGCRTIGLGCSTSPSP</sequence>
<dbReference type="RefSeq" id="WP_211913069.1">
    <property type="nucleotide sequence ID" value="NZ_CP036498.1"/>
</dbReference>
<keyword evidence="1" id="KW-1133">Transmembrane helix</keyword>
<feature type="transmembrane region" description="Helical" evidence="1">
    <location>
        <begin position="51"/>
        <end position="68"/>
    </location>
</feature>